<proteinExistence type="predicted"/>
<feature type="domain" description="Ubiquitin-like" evidence="1">
    <location>
        <begin position="416"/>
        <end position="496"/>
    </location>
</feature>
<name>A0A7M5XM78_9CNID</name>
<accession>A0A7M5XM78</accession>
<organism evidence="2 3">
    <name type="scientific">Clytia hemisphaerica</name>
    <dbReference type="NCBI Taxonomy" id="252671"/>
    <lineage>
        <taxon>Eukaryota</taxon>
        <taxon>Metazoa</taxon>
        <taxon>Cnidaria</taxon>
        <taxon>Hydrozoa</taxon>
        <taxon>Hydroidolina</taxon>
        <taxon>Leptothecata</taxon>
        <taxon>Obeliida</taxon>
        <taxon>Clytiidae</taxon>
        <taxon>Clytia</taxon>
    </lineage>
</organism>
<evidence type="ECO:0000313" key="3">
    <source>
        <dbReference type="Proteomes" id="UP000594262"/>
    </source>
</evidence>
<dbReference type="EnsemblMetazoa" id="CLYHEMT025927.1">
    <property type="protein sequence ID" value="CLYHEMP025927.1"/>
    <property type="gene ID" value="CLYHEMG025927"/>
</dbReference>
<dbReference type="Proteomes" id="UP000594262">
    <property type="component" value="Unplaced"/>
</dbReference>
<evidence type="ECO:0000259" key="1">
    <source>
        <dbReference type="PROSITE" id="PS50053"/>
    </source>
</evidence>
<sequence>MSPIEAQSFYLIRSISQRCRCGVFITDCSNCLDEYNREKEWEVKRCIGCNDVIPDWDIARHRKLNDKCMNGECSNTINYECPTEDQVRIEIVAYQQDREKLYPAKVLCFNIPYSAETLISYIKKRIQYSLGIPTEHQLIVEPHKNVYEILEPLESVSYFSYQQEERTVRFPETSHLAQKDIKVIHLHLAVLQDEFASAKTKQIYKVMGIEQYQELEIKAFGSRKTLLPPRYYRSGDLVRTQIQQVFGIPARNQVLVDSDGKRRFENNEYIQKDVFDADDVEEINETNQDEADIIQGGILYLTVVCYGGKFTNEKQFDEICEEHHIKPIKDFNTFKLQFLTKEEVLRSELFKYVSHVRKYVRQKYNIRNSDQVIYFKGVKLSDHRKTFDLFLKYNSPGQMTLNLVINKHPFNIWIKPKVNVQALANRYGSSSFVMEVTDSDDVKIVKNRVVAAAFNREENDDNYCFIDLWSSKDNRQLEDGHTLAEYNLLESDKILMKQRVMIQLTFVNTAEITVFYVIIASDLACKNVKTLIKEILKTHKLKKSQILEMKD</sequence>
<dbReference type="AlphaFoldDB" id="A0A7M5XM78"/>
<evidence type="ECO:0000313" key="2">
    <source>
        <dbReference type="EnsemblMetazoa" id="CLYHEMP025927.1"/>
    </source>
</evidence>
<dbReference type="PROSITE" id="PS50053">
    <property type="entry name" value="UBIQUITIN_2"/>
    <property type="match status" value="1"/>
</dbReference>
<dbReference type="InterPro" id="IPR000626">
    <property type="entry name" value="Ubiquitin-like_dom"/>
</dbReference>
<reference evidence="2" key="1">
    <citation type="submission" date="2021-01" db="UniProtKB">
        <authorList>
            <consortium name="EnsemblMetazoa"/>
        </authorList>
    </citation>
    <scope>IDENTIFICATION</scope>
</reference>
<keyword evidence="3" id="KW-1185">Reference proteome</keyword>
<protein>
    <recommendedName>
        <fullName evidence="1">Ubiquitin-like domain-containing protein</fullName>
    </recommendedName>
</protein>